<dbReference type="SMART" id="SM00271">
    <property type="entry name" value="DnaJ"/>
    <property type="match status" value="1"/>
</dbReference>
<evidence type="ECO:0000313" key="4">
    <source>
        <dbReference type="Proteomes" id="UP000198341"/>
    </source>
</evidence>
<feature type="compositionally biased region" description="Basic and acidic residues" evidence="1">
    <location>
        <begin position="23"/>
        <end position="43"/>
    </location>
</feature>
<dbReference type="KEGG" id="bpg:Bathy02g03800"/>
<keyword evidence="4" id="KW-1185">Reference proteome</keyword>
<sequence>MDVDNMNAEEEGEAEEEGNLPPGKDDVYAEKSNDKNKSDEKKWPHLPSSVSVLSKNEALEILEIFSPTPTENNAFRKDDDDADLSKQIKLQYRKLCLKYHPDKNKEENAERASRAFTAITAAYHTLTTVNFNQEKWLKTFSIPPMQSLSDVLQLALKGADPEEIERLMRARGEYRPHRNFGIDYNVRWESGEKPDPAGGMFRETAMNEYSDTKCLSDGFDSMRVGEDREKRPWEVVGGVGYENQKSSMLLGDVGQQQLHHKRKYEECEKKNLDLLERFTPLSNDAKIEAERLNDIALSEYEKGRYEDAMIIFDGIVKLMPDRTPYRTNRASCALKVINALEGSSAESSRRQTLIAKVIEDCEKALEIDNGENLKAKVRGAEAYVKLGDSYSSSNRPSEQREGLKNFLRAKKWFTEVLSMNPNNKRAKDGLKDCLLSLELIDEYDSDREYDVEMM</sequence>
<proteinExistence type="predicted"/>
<dbReference type="EMBL" id="FO082277">
    <property type="protein sequence ID" value="CCO15116.1"/>
    <property type="molecule type" value="Genomic_DNA"/>
</dbReference>
<dbReference type="PANTHER" id="PTHR44200:SF1">
    <property type="entry name" value="DNAJ HOMOLOG SUBFAMILY C MEMBER 7"/>
    <property type="match status" value="1"/>
</dbReference>
<dbReference type="eggNOG" id="ENOG502SUG1">
    <property type="taxonomic scope" value="Eukaryota"/>
</dbReference>
<dbReference type="PROSITE" id="PS50076">
    <property type="entry name" value="DNAJ_2"/>
    <property type="match status" value="1"/>
</dbReference>
<reference evidence="3 4" key="1">
    <citation type="submission" date="2011-10" db="EMBL/GenBank/DDBJ databases">
        <authorList>
            <person name="Genoscope - CEA"/>
        </authorList>
    </citation>
    <scope>NUCLEOTIDE SEQUENCE [LARGE SCALE GENOMIC DNA]</scope>
    <source>
        <strain evidence="3 4">RCC 1105</strain>
    </source>
</reference>
<dbReference type="InterPro" id="IPR036869">
    <property type="entry name" value="J_dom_sf"/>
</dbReference>
<feature type="compositionally biased region" description="Acidic residues" evidence="1">
    <location>
        <begin position="1"/>
        <end position="18"/>
    </location>
</feature>
<feature type="region of interest" description="Disordered" evidence="1">
    <location>
        <begin position="1"/>
        <end position="46"/>
    </location>
</feature>
<dbReference type="AlphaFoldDB" id="K8EB99"/>
<dbReference type="Proteomes" id="UP000198341">
    <property type="component" value="Chromosome 2"/>
</dbReference>
<evidence type="ECO:0000313" key="3">
    <source>
        <dbReference type="EMBL" id="CCO15116.1"/>
    </source>
</evidence>
<protein>
    <recommendedName>
        <fullName evidence="2">J domain-containing protein</fullName>
    </recommendedName>
</protein>
<evidence type="ECO:0000256" key="1">
    <source>
        <dbReference type="SAM" id="MobiDB-lite"/>
    </source>
</evidence>
<dbReference type="InterPro" id="IPR052758">
    <property type="entry name" value="SRC_co-chaperone"/>
</dbReference>
<dbReference type="CDD" id="cd06257">
    <property type="entry name" value="DnaJ"/>
    <property type="match status" value="1"/>
</dbReference>
<dbReference type="InterPro" id="IPR001623">
    <property type="entry name" value="DnaJ_domain"/>
</dbReference>
<organism evidence="3 4">
    <name type="scientific">Bathycoccus prasinos</name>
    <dbReference type="NCBI Taxonomy" id="41875"/>
    <lineage>
        <taxon>Eukaryota</taxon>
        <taxon>Viridiplantae</taxon>
        <taxon>Chlorophyta</taxon>
        <taxon>Mamiellophyceae</taxon>
        <taxon>Mamiellales</taxon>
        <taxon>Bathycoccaceae</taxon>
        <taxon>Bathycoccus</taxon>
    </lineage>
</organism>
<feature type="domain" description="J" evidence="2">
    <location>
        <begin position="57"/>
        <end position="141"/>
    </location>
</feature>
<dbReference type="PANTHER" id="PTHR44200">
    <property type="entry name" value="DNAJ HOMOLOG SUBFAMILY C MEMBER 7"/>
    <property type="match status" value="1"/>
</dbReference>
<gene>
    <name evidence="3" type="ORF">Bathy02g03800</name>
</gene>
<dbReference type="SUPFAM" id="SSF48452">
    <property type="entry name" value="TPR-like"/>
    <property type="match status" value="1"/>
</dbReference>
<dbReference type="Pfam" id="PF00226">
    <property type="entry name" value="DnaJ"/>
    <property type="match status" value="1"/>
</dbReference>
<name>K8EB99_9CHLO</name>
<dbReference type="Gene3D" id="1.25.40.10">
    <property type="entry name" value="Tetratricopeptide repeat domain"/>
    <property type="match status" value="1"/>
</dbReference>
<accession>K8EB99</accession>
<evidence type="ECO:0000259" key="2">
    <source>
        <dbReference type="PROSITE" id="PS50076"/>
    </source>
</evidence>
<dbReference type="RefSeq" id="XP_007514876.1">
    <property type="nucleotide sequence ID" value="XM_007514814.1"/>
</dbReference>
<dbReference type="SUPFAM" id="SSF46565">
    <property type="entry name" value="Chaperone J-domain"/>
    <property type="match status" value="1"/>
</dbReference>
<dbReference type="InterPro" id="IPR011990">
    <property type="entry name" value="TPR-like_helical_dom_sf"/>
</dbReference>
<dbReference type="GeneID" id="19017493"/>
<dbReference type="OrthoDB" id="550424at2759"/>
<dbReference type="Gene3D" id="1.10.287.110">
    <property type="entry name" value="DnaJ domain"/>
    <property type="match status" value="1"/>
</dbReference>